<dbReference type="Pfam" id="PF07110">
    <property type="entry name" value="EthD"/>
    <property type="match status" value="1"/>
</dbReference>
<dbReference type="InterPro" id="IPR009799">
    <property type="entry name" value="EthD_dom"/>
</dbReference>
<protein>
    <submittedName>
        <fullName evidence="2">EthD family reductase</fullName>
    </submittedName>
</protein>
<evidence type="ECO:0000259" key="1">
    <source>
        <dbReference type="Pfam" id="PF07110"/>
    </source>
</evidence>
<dbReference type="GO" id="GO:0016491">
    <property type="term" value="F:oxidoreductase activity"/>
    <property type="evidence" value="ECO:0007669"/>
    <property type="project" value="InterPro"/>
</dbReference>
<feature type="domain" description="EthD" evidence="1">
    <location>
        <begin position="18"/>
        <end position="90"/>
    </location>
</feature>
<dbReference type="EMBL" id="RQXU01000032">
    <property type="protein sequence ID" value="RRH81180.1"/>
    <property type="molecule type" value="Genomic_DNA"/>
</dbReference>
<gene>
    <name evidence="2" type="ORF">EH244_29390</name>
</gene>
<dbReference type="InterPro" id="IPR011008">
    <property type="entry name" value="Dimeric_a/b-barrel"/>
</dbReference>
<name>A0A3P3E3Y1_9BURK</name>
<dbReference type="Proteomes" id="UP000271590">
    <property type="component" value="Unassembled WGS sequence"/>
</dbReference>
<comment type="caution">
    <text evidence="2">The sequence shown here is derived from an EMBL/GenBank/DDBJ whole genome shotgun (WGS) entry which is preliminary data.</text>
</comment>
<dbReference type="SUPFAM" id="SSF54909">
    <property type="entry name" value="Dimeric alpha+beta barrel"/>
    <property type="match status" value="1"/>
</dbReference>
<dbReference type="AlphaFoldDB" id="A0A3P3E3Y1"/>
<evidence type="ECO:0000313" key="2">
    <source>
        <dbReference type="EMBL" id="RRH81180.1"/>
    </source>
</evidence>
<dbReference type="RefSeq" id="WP_124961819.1">
    <property type="nucleotide sequence ID" value="NZ_RQXU01000032.1"/>
</dbReference>
<dbReference type="PANTHER" id="PTHR40260">
    <property type="entry name" value="BLR8190 PROTEIN"/>
    <property type="match status" value="1"/>
</dbReference>
<evidence type="ECO:0000313" key="3">
    <source>
        <dbReference type="Proteomes" id="UP000271590"/>
    </source>
</evidence>
<dbReference type="PANTHER" id="PTHR40260:SF2">
    <property type="entry name" value="BLR8190 PROTEIN"/>
    <property type="match status" value="1"/>
</dbReference>
<dbReference type="NCBIfam" id="TIGR02118">
    <property type="entry name" value="EthD family reductase"/>
    <property type="match status" value="1"/>
</dbReference>
<reference evidence="2 3" key="1">
    <citation type="submission" date="2018-11" db="EMBL/GenBank/DDBJ databases">
        <title>The genome of Variovorax sp T529.</title>
        <authorList>
            <person name="Gao J."/>
        </authorList>
    </citation>
    <scope>NUCLEOTIDE SEQUENCE [LARGE SCALE GENOMIC DNA]</scope>
    <source>
        <strain evidence="2 3">T529</strain>
    </source>
</reference>
<proteinExistence type="predicted"/>
<sequence>MIDVSIFYPNEAGCSFDFDYYCKNHMPMVREKMAGACSHFTVEKGLGGGTPGSPPAYVAIGHLFFESLGGFLAAFGPHARAIAADVPNYTNVKPIVQISDVLVGAVQQ</sequence>
<dbReference type="Gene3D" id="3.30.70.100">
    <property type="match status" value="1"/>
</dbReference>
<organism evidence="2 3">
    <name type="scientific">Variovorax beijingensis</name>
    <dbReference type="NCBI Taxonomy" id="2496117"/>
    <lineage>
        <taxon>Bacteria</taxon>
        <taxon>Pseudomonadati</taxon>
        <taxon>Pseudomonadota</taxon>
        <taxon>Betaproteobacteria</taxon>
        <taxon>Burkholderiales</taxon>
        <taxon>Comamonadaceae</taxon>
        <taxon>Variovorax</taxon>
    </lineage>
</organism>
<accession>A0A3P3E3Y1</accession>